<keyword evidence="5" id="KW-0288">FMN</keyword>
<dbReference type="InterPro" id="IPR023753">
    <property type="entry name" value="FAD/NAD-binding_dom"/>
</dbReference>
<dbReference type="GO" id="GO:0051536">
    <property type="term" value="F:iron-sulfur cluster binding"/>
    <property type="evidence" value="ECO:0007669"/>
    <property type="project" value="UniProtKB-KW"/>
</dbReference>
<dbReference type="InterPro" id="IPR051793">
    <property type="entry name" value="NADH:flavin_oxidoreductase"/>
</dbReference>
<protein>
    <submittedName>
        <fullName evidence="12">FAD-dependent oxidoreductase</fullName>
    </submittedName>
</protein>
<keyword evidence="7" id="KW-0560">Oxidoreductase</keyword>
<evidence type="ECO:0000256" key="1">
    <source>
        <dbReference type="ARBA" id="ARBA00001917"/>
    </source>
</evidence>
<keyword evidence="9" id="KW-0411">Iron-sulfur</keyword>
<reference evidence="12" key="1">
    <citation type="submission" date="2023-09" db="EMBL/GenBank/DDBJ databases">
        <title>Demequina sp. a novel bacteria isolated from Capsicum annuum.</title>
        <authorList>
            <person name="Humaira Z."/>
            <person name="Lee J."/>
            <person name="Cho D."/>
        </authorList>
    </citation>
    <scope>NUCLEOTIDE SEQUENCE</scope>
    <source>
        <strain evidence="12">PMTSA13</strain>
    </source>
</reference>
<dbReference type="RefSeq" id="WP_313544138.1">
    <property type="nucleotide sequence ID" value="NZ_CP134880.1"/>
</dbReference>
<dbReference type="Pfam" id="PF00724">
    <property type="entry name" value="Oxidored_FMN"/>
    <property type="match status" value="1"/>
</dbReference>
<dbReference type="InterPro" id="IPR013785">
    <property type="entry name" value="Aldolase_TIM"/>
</dbReference>
<sequence length="640" mass="67749">MPTTTFAHVVEPARLGNLQLRNRVIMVPMGTEMGDHDGHLTDREIAYYVERAKGAGLVCTGINAVTDDYEVINEGLGRVDTDAATPGLKKLADAFHAAGGAISVQLTAGLGRNINNIDPERLPISASDNGHWLDPSVKCRPLETHEIKVIVQRFKEAVARCLEAGIDAIDIHGHTGYLIDQFMSPVWNRRTDEYGGSVENRCRFAAEVIAAVKEGAPGLPISFRLSVDHHFDGGRGVEESLEIAKVLESAGLDLLMVDEGSYEAMDYVFPPYYLGDNCMMGSVRTFKEALSIPVLGCGNLTPERAEAAIASGEMDFAGIGRALIADPEWGAKLAAGRREDIRPCIRCNQLCVGNAFVGQPLGCAVNPAVGKEAERVLTPAAHPKHVAIIGAGPAGLEAARVAALRGHTVDVYEKSQQLGGVLWPAATPEFKKELRSMIFWWERQLKDLPVTVHLGTEITAESPELDAADAIIVAVGTTPLTPPIPGLDGANVVDVIDAHLGAELGKRMVVCGGGLSGADFALEMQEKGHDVTVIEMADGIAPDLLMINRITLLRDLAEQGVTLLTGHRVVEVNAAGVKVDGPDGPVQIAADTVVSAFGVRPATALVEALQGRGAVAVGDCVKPAKVGDAINAGFEAAFAL</sequence>
<evidence type="ECO:0000256" key="5">
    <source>
        <dbReference type="ARBA" id="ARBA00022643"/>
    </source>
</evidence>
<dbReference type="PANTHER" id="PTHR42917:SF2">
    <property type="entry name" value="2,4-DIENOYL-COA REDUCTASE [(2E)-ENOYL-COA-PRODUCING]"/>
    <property type="match status" value="1"/>
</dbReference>
<dbReference type="EMBL" id="CP134880">
    <property type="protein sequence ID" value="WNM27909.1"/>
    <property type="molecule type" value="Genomic_DNA"/>
</dbReference>
<dbReference type="SUPFAM" id="SSF51395">
    <property type="entry name" value="FMN-linked oxidoreductases"/>
    <property type="match status" value="1"/>
</dbReference>
<dbReference type="InterPro" id="IPR001155">
    <property type="entry name" value="OxRdtase_FMN_N"/>
</dbReference>
<dbReference type="PANTHER" id="PTHR42917">
    <property type="entry name" value="2,4-DIENOYL-COA REDUCTASE"/>
    <property type="match status" value="1"/>
</dbReference>
<gene>
    <name evidence="12" type="ORF">RN607_02575</name>
</gene>
<dbReference type="Gene3D" id="3.50.50.60">
    <property type="entry name" value="FAD/NAD(P)-binding domain"/>
    <property type="match status" value="1"/>
</dbReference>
<dbReference type="AlphaFoldDB" id="A0AA96FCR5"/>
<dbReference type="KEGG" id="dcp:RN607_02575"/>
<evidence type="ECO:0000256" key="3">
    <source>
        <dbReference type="ARBA" id="ARBA00011048"/>
    </source>
</evidence>
<dbReference type="GO" id="GO:0016491">
    <property type="term" value="F:oxidoreductase activity"/>
    <property type="evidence" value="ECO:0007669"/>
    <property type="project" value="UniProtKB-KW"/>
</dbReference>
<comment type="similarity">
    <text evidence="3">In the N-terminal section; belongs to the NADH:flavin oxidoreductase/NADH oxidase family.</text>
</comment>
<dbReference type="GO" id="GO:0046872">
    <property type="term" value="F:metal ion binding"/>
    <property type="evidence" value="ECO:0007669"/>
    <property type="project" value="UniProtKB-KW"/>
</dbReference>
<evidence type="ECO:0000259" key="11">
    <source>
        <dbReference type="Pfam" id="PF07992"/>
    </source>
</evidence>
<evidence type="ECO:0000256" key="4">
    <source>
        <dbReference type="ARBA" id="ARBA00022630"/>
    </source>
</evidence>
<evidence type="ECO:0000313" key="12">
    <source>
        <dbReference type="EMBL" id="WNM27909.1"/>
    </source>
</evidence>
<keyword evidence="4" id="KW-0285">Flavoprotein</keyword>
<keyword evidence="8" id="KW-0408">Iron</keyword>
<dbReference type="PRINTS" id="PR00368">
    <property type="entry name" value="FADPNR"/>
</dbReference>
<evidence type="ECO:0000259" key="10">
    <source>
        <dbReference type="Pfam" id="PF00724"/>
    </source>
</evidence>
<dbReference type="Gene3D" id="3.40.50.720">
    <property type="entry name" value="NAD(P)-binding Rossmann-like Domain"/>
    <property type="match status" value="1"/>
</dbReference>
<organism evidence="12">
    <name type="scientific">Demequina capsici</name>
    <dbReference type="NCBI Taxonomy" id="3075620"/>
    <lineage>
        <taxon>Bacteria</taxon>
        <taxon>Bacillati</taxon>
        <taxon>Actinomycetota</taxon>
        <taxon>Actinomycetes</taxon>
        <taxon>Micrococcales</taxon>
        <taxon>Demequinaceae</taxon>
        <taxon>Demequina</taxon>
    </lineage>
</organism>
<name>A0AA96FCR5_9MICO</name>
<evidence type="ECO:0000256" key="9">
    <source>
        <dbReference type="ARBA" id="ARBA00023014"/>
    </source>
</evidence>
<comment type="cofactor">
    <cofactor evidence="1">
        <name>FMN</name>
        <dbReference type="ChEBI" id="CHEBI:58210"/>
    </cofactor>
</comment>
<dbReference type="SUPFAM" id="SSF51905">
    <property type="entry name" value="FAD/NAD(P)-binding domain"/>
    <property type="match status" value="1"/>
</dbReference>
<dbReference type="Gene3D" id="3.20.20.70">
    <property type="entry name" value="Aldolase class I"/>
    <property type="match status" value="1"/>
</dbReference>
<evidence type="ECO:0000256" key="7">
    <source>
        <dbReference type="ARBA" id="ARBA00023002"/>
    </source>
</evidence>
<accession>A0AA96FCR5</accession>
<feature type="domain" description="NADH:flavin oxidoreductase/NADH oxidase N-terminal" evidence="10">
    <location>
        <begin position="11"/>
        <end position="338"/>
    </location>
</feature>
<evidence type="ECO:0000256" key="8">
    <source>
        <dbReference type="ARBA" id="ARBA00023004"/>
    </source>
</evidence>
<proteinExistence type="inferred from homology"/>
<dbReference type="PRINTS" id="PR00469">
    <property type="entry name" value="PNDRDTASEII"/>
</dbReference>
<evidence type="ECO:0000256" key="2">
    <source>
        <dbReference type="ARBA" id="ARBA00001966"/>
    </source>
</evidence>
<dbReference type="GO" id="GO:0010181">
    <property type="term" value="F:FMN binding"/>
    <property type="evidence" value="ECO:0007669"/>
    <property type="project" value="InterPro"/>
</dbReference>
<comment type="cofactor">
    <cofactor evidence="2">
        <name>[4Fe-4S] cluster</name>
        <dbReference type="ChEBI" id="CHEBI:49883"/>
    </cofactor>
</comment>
<feature type="domain" description="FAD/NAD(P)-binding" evidence="11">
    <location>
        <begin position="385"/>
        <end position="609"/>
    </location>
</feature>
<keyword evidence="6" id="KW-0479">Metal-binding</keyword>
<dbReference type="CDD" id="cd02803">
    <property type="entry name" value="OYE_like_FMN_family"/>
    <property type="match status" value="1"/>
</dbReference>
<dbReference type="InterPro" id="IPR036188">
    <property type="entry name" value="FAD/NAD-bd_sf"/>
</dbReference>
<dbReference type="Proteomes" id="UP001303408">
    <property type="component" value="Chromosome"/>
</dbReference>
<evidence type="ECO:0000256" key="6">
    <source>
        <dbReference type="ARBA" id="ARBA00022723"/>
    </source>
</evidence>
<dbReference type="Pfam" id="PF07992">
    <property type="entry name" value="Pyr_redox_2"/>
    <property type="match status" value="1"/>
</dbReference>